<name>A4BJR9_9GAMM</name>
<sequence>MNARWQKIVVFLIAMTTGGVVIADTLTFYGQASDPETGQALYQEVHRLTLDDDGQPLSEIVEYVSADRELLGEKTLTYNRLSQPDYVVDFRQRPYTEKVRIISDQIVIDRQQQTQLALPEASFAIDGGFHYFIQQHFDTLVSGSDVDFQFLSAGRATFIPLTIVPVDQSQNRLTLELRLQNFLLSRLVNPIVLTYDIPTLQLVSYEGLTNVPDGDGKLYNAVITYQYPENMISGATTLTSPAKAQ</sequence>
<organism evidence="1 2">
    <name type="scientific">Reinekea blandensis MED297</name>
    <dbReference type="NCBI Taxonomy" id="314283"/>
    <lineage>
        <taxon>Bacteria</taxon>
        <taxon>Pseudomonadati</taxon>
        <taxon>Pseudomonadota</taxon>
        <taxon>Gammaproteobacteria</taxon>
        <taxon>Oceanospirillales</taxon>
        <taxon>Saccharospirillaceae</taxon>
        <taxon>Reinekea</taxon>
    </lineage>
</organism>
<dbReference type="Proteomes" id="UP000005953">
    <property type="component" value="Unassembled WGS sequence"/>
</dbReference>
<comment type="caution">
    <text evidence="1">The sequence shown here is derived from an EMBL/GenBank/DDBJ whole genome shotgun (WGS) entry which is preliminary data.</text>
</comment>
<gene>
    <name evidence="1" type="ORF">MED297_17582</name>
</gene>
<dbReference type="EMBL" id="AAOE01000036">
    <property type="protein sequence ID" value="EAR07644.1"/>
    <property type="molecule type" value="Genomic_DNA"/>
</dbReference>
<dbReference type="OrthoDB" id="1491713at2"/>
<accession>A4BJR9</accession>
<dbReference type="AlphaFoldDB" id="A4BJR9"/>
<proteinExistence type="predicted"/>
<protein>
    <submittedName>
        <fullName evidence="1">Uncharacterized protein</fullName>
    </submittedName>
</protein>
<evidence type="ECO:0000313" key="2">
    <source>
        <dbReference type="Proteomes" id="UP000005953"/>
    </source>
</evidence>
<reference evidence="1 2" key="1">
    <citation type="submission" date="2006-02" db="EMBL/GenBank/DDBJ databases">
        <authorList>
            <person name="Pinhassi J."/>
            <person name="Pedros-Alio C."/>
            <person name="Ferriera S."/>
            <person name="Johnson J."/>
            <person name="Kravitz S."/>
            <person name="Halpern A."/>
            <person name="Remington K."/>
            <person name="Beeson K."/>
            <person name="Tran B."/>
            <person name="Rogers Y.-H."/>
            <person name="Friedman R."/>
            <person name="Venter J.C."/>
        </authorList>
    </citation>
    <scope>NUCLEOTIDE SEQUENCE [LARGE SCALE GENOMIC DNA]</scope>
    <source>
        <strain evidence="1 2">MED297</strain>
    </source>
</reference>
<dbReference type="HOGENOM" id="CLU_1132893_0_0_6"/>
<dbReference type="RefSeq" id="WP_008043906.1">
    <property type="nucleotide sequence ID" value="NZ_CH724150.1"/>
</dbReference>
<dbReference type="STRING" id="314283.MED297_17582"/>
<evidence type="ECO:0000313" key="1">
    <source>
        <dbReference type="EMBL" id="EAR07644.1"/>
    </source>
</evidence>
<keyword evidence="2" id="KW-1185">Reference proteome</keyword>